<reference evidence="8" key="2">
    <citation type="submission" date="2020-02" db="EMBL/GenBank/DDBJ databases">
        <title>Esox lucius (northern pike) genome, fEsoLuc1, primary haplotype.</title>
        <authorList>
            <person name="Myers G."/>
            <person name="Karagic N."/>
            <person name="Meyer A."/>
            <person name="Pippel M."/>
            <person name="Reichard M."/>
            <person name="Winkler S."/>
            <person name="Tracey A."/>
            <person name="Sims Y."/>
            <person name="Howe K."/>
            <person name="Rhie A."/>
            <person name="Formenti G."/>
            <person name="Durbin R."/>
            <person name="Fedrigo O."/>
            <person name="Jarvis E.D."/>
        </authorList>
    </citation>
    <scope>NUCLEOTIDE SEQUENCE [LARGE SCALE GENOMIC DNA]</scope>
</reference>
<feature type="region of interest" description="Disordered" evidence="5">
    <location>
        <begin position="287"/>
        <end position="308"/>
    </location>
</feature>
<dbReference type="STRING" id="8010.ENSELUP00000000241"/>
<sequence length="397" mass="45390">MRLCRFLHGKRKLTTYHTMASSGVNELSDQEDFSNSESSTEEQSDSDTEPQEAHESPGDLAQIQQVPGTPCRHYNNGHCRDGKGCHYLHVCKYALKGGCRHGAECPLKHPRSSPDSDGSSGSRERRRSSGREGGEAKERRSSSRGTPLDISGPYKWQLNDGHDWMDIANDHILEAQYSQPHARAIKLYNTPYGEVCIDFNSMRVRGKRNLRVRRLDGQQTDWIWYYHASRGWTKYGEKDSKGNPGPIQSSEIETKFQSNPNGSLTFNIGLNTFEIIFRQMRQVSRKRKRRVVRRPRYQPPQNANLTDRATSAFQRMSMSSAHRSGSPEWQYAGNSGRWHTFKHGSSSVSSADIEVQYQQNRSGTLFFTVKGQAYQLDFSAMRQTNLTTRMKRKIRRS</sequence>
<reference evidence="8" key="3">
    <citation type="submission" date="2025-08" db="UniProtKB">
        <authorList>
            <consortium name="Ensembl"/>
        </authorList>
    </citation>
    <scope>IDENTIFICATION</scope>
</reference>
<dbReference type="Ensembl" id="ENSELUT00000019398.3">
    <property type="protein sequence ID" value="ENSELUP00000000241.3"/>
    <property type="gene ID" value="ENSELUG00000001852.3"/>
</dbReference>
<name>A0A3P8X7E7_ESOLU</name>
<dbReference type="Pfam" id="PF02825">
    <property type="entry name" value="WWE"/>
    <property type="match status" value="2"/>
</dbReference>
<dbReference type="Proteomes" id="UP000265140">
    <property type="component" value="Chromosome 23"/>
</dbReference>
<protein>
    <submittedName>
        <fullName evidence="8">Uncharacterized protein</fullName>
    </submittedName>
</protein>
<accession>A0A3P8X7E7</accession>
<proteinExistence type="inferred from homology"/>
<dbReference type="PROSITE" id="PS50918">
    <property type="entry name" value="WWE"/>
    <property type="match status" value="2"/>
</dbReference>
<evidence type="ECO:0000256" key="3">
    <source>
        <dbReference type="ARBA" id="ARBA00024347"/>
    </source>
</evidence>
<keyword evidence="4" id="KW-0863">Zinc-finger</keyword>
<dbReference type="SUPFAM" id="SSF117839">
    <property type="entry name" value="WWE domain"/>
    <property type="match status" value="2"/>
</dbReference>
<dbReference type="InParanoid" id="A0A3P8X7E7"/>
<evidence type="ECO:0000259" key="7">
    <source>
        <dbReference type="PROSITE" id="PS50918"/>
    </source>
</evidence>
<keyword evidence="9" id="KW-1185">Reference proteome</keyword>
<dbReference type="Pfam" id="PF23466">
    <property type="entry name" value="WWE_4"/>
    <property type="match status" value="1"/>
</dbReference>
<evidence type="ECO:0000259" key="6">
    <source>
        <dbReference type="PROSITE" id="PS50103"/>
    </source>
</evidence>
<organism evidence="8 9">
    <name type="scientific">Esox lucius</name>
    <name type="common">Northern pike</name>
    <dbReference type="NCBI Taxonomy" id="8010"/>
    <lineage>
        <taxon>Eukaryota</taxon>
        <taxon>Metazoa</taxon>
        <taxon>Chordata</taxon>
        <taxon>Craniata</taxon>
        <taxon>Vertebrata</taxon>
        <taxon>Euteleostomi</taxon>
        <taxon>Actinopterygii</taxon>
        <taxon>Neopterygii</taxon>
        <taxon>Teleostei</taxon>
        <taxon>Protacanthopterygii</taxon>
        <taxon>Esociformes</taxon>
        <taxon>Esocidae</taxon>
        <taxon>Esox</taxon>
    </lineage>
</organism>
<dbReference type="Bgee" id="ENSELUG00000001852">
    <property type="expression patterns" value="Expressed in stomach and 13 other cell types or tissues"/>
</dbReference>
<dbReference type="FunCoup" id="A0A3P8X7E7">
    <property type="interactions" value="32"/>
</dbReference>
<dbReference type="InterPro" id="IPR037197">
    <property type="entry name" value="WWE_dom_sf"/>
</dbReference>
<dbReference type="OrthoDB" id="20729at2759"/>
<dbReference type="GeneTree" id="ENSGT00940000164581"/>
<dbReference type="InterPro" id="IPR004170">
    <property type="entry name" value="WWE_dom"/>
</dbReference>
<dbReference type="OMA" id="GRYYQWQ"/>
<comment type="similarity">
    <text evidence="3">Belongs to the ARTD/PARP family.</text>
</comment>
<dbReference type="GeneID" id="105020395"/>
<evidence type="ECO:0000256" key="2">
    <source>
        <dbReference type="ARBA" id="ARBA00023242"/>
    </source>
</evidence>
<feature type="compositionally biased region" description="Acidic residues" evidence="5">
    <location>
        <begin position="28"/>
        <end position="50"/>
    </location>
</feature>
<dbReference type="GO" id="GO:0005634">
    <property type="term" value="C:nucleus"/>
    <property type="evidence" value="ECO:0007669"/>
    <property type="project" value="UniProtKB-SubCell"/>
</dbReference>
<feature type="domain" description="WWE" evidence="7">
    <location>
        <begin position="315"/>
        <end position="396"/>
    </location>
</feature>
<dbReference type="PANTHER" id="PTHR45740">
    <property type="entry name" value="POLY [ADP-RIBOSE] POLYMERASE"/>
    <property type="match status" value="1"/>
</dbReference>
<evidence type="ECO:0000313" key="9">
    <source>
        <dbReference type="Proteomes" id="UP000265140"/>
    </source>
</evidence>
<feature type="compositionally biased region" description="Basic and acidic residues" evidence="5">
    <location>
        <begin position="127"/>
        <end position="141"/>
    </location>
</feature>
<feature type="region of interest" description="Disordered" evidence="5">
    <location>
        <begin position="22"/>
        <end position="68"/>
    </location>
</feature>
<evidence type="ECO:0000256" key="1">
    <source>
        <dbReference type="ARBA" id="ARBA00004123"/>
    </source>
</evidence>
<feature type="region of interest" description="Disordered" evidence="5">
    <location>
        <begin position="104"/>
        <end position="152"/>
    </location>
</feature>
<dbReference type="Gene3D" id="3.30.720.50">
    <property type="match status" value="2"/>
</dbReference>
<reference evidence="9" key="1">
    <citation type="journal article" date="2014" name="PLoS ONE">
        <title>The genome and linkage map of the northern pike (Esox lucius): conserved synteny revealed between the salmonid sister group and the Neoteleostei.</title>
        <authorList>
            <person name="Rondeau E.B."/>
            <person name="Minkley D.R."/>
            <person name="Leong J.S."/>
            <person name="Messmer A.M."/>
            <person name="Jantzen J.R."/>
            <person name="von Schalburg K.R."/>
            <person name="Lemon C."/>
            <person name="Bird N.H."/>
            <person name="Koop B.F."/>
        </authorList>
    </citation>
    <scope>NUCLEOTIDE SEQUENCE</scope>
</reference>
<dbReference type="GO" id="GO:0008270">
    <property type="term" value="F:zinc ion binding"/>
    <property type="evidence" value="ECO:0007669"/>
    <property type="project" value="UniProtKB-KW"/>
</dbReference>
<keyword evidence="4" id="KW-0862">Zinc</keyword>
<dbReference type="GO" id="GO:0003950">
    <property type="term" value="F:NAD+ poly-ADP-ribosyltransferase activity"/>
    <property type="evidence" value="ECO:0007669"/>
    <property type="project" value="TreeGrafter"/>
</dbReference>
<feature type="compositionally biased region" description="Basic residues" evidence="5">
    <location>
        <begin position="287"/>
        <end position="296"/>
    </location>
</feature>
<feature type="zinc finger region" description="C3H1-type" evidence="4">
    <location>
        <begin position="65"/>
        <end position="92"/>
    </location>
</feature>
<dbReference type="GO" id="GO:1990404">
    <property type="term" value="F:NAD+-protein mono-ADP-ribosyltransferase activity"/>
    <property type="evidence" value="ECO:0007669"/>
    <property type="project" value="TreeGrafter"/>
</dbReference>
<dbReference type="AlphaFoldDB" id="A0A3P8X7E7"/>
<dbReference type="KEGG" id="els:105020395"/>
<feature type="domain" description="C3H1-type" evidence="6">
    <location>
        <begin position="65"/>
        <end position="92"/>
    </location>
</feature>
<evidence type="ECO:0000313" key="8">
    <source>
        <dbReference type="Ensembl" id="ENSELUP00000000241.3"/>
    </source>
</evidence>
<keyword evidence="4" id="KW-0479">Metal-binding</keyword>
<keyword evidence="2" id="KW-0539">Nucleus</keyword>
<dbReference type="InterPro" id="IPR000571">
    <property type="entry name" value="Znf_CCCH"/>
</dbReference>
<dbReference type="RefSeq" id="XP_010885692.2">
    <property type="nucleotide sequence ID" value="XM_010887390.5"/>
</dbReference>
<evidence type="ECO:0000256" key="4">
    <source>
        <dbReference type="PROSITE-ProRule" id="PRU00723"/>
    </source>
</evidence>
<reference evidence="8" key="4">
    <citation type="submission" date="2025-09" db="UniProtKB">
        <authorList>
            <consortium name="Ensembl"/>
        </authorList>
    </citation>
    <scope>IDENTIFICATION</scope>
</reference>
<dbReference type="InterPro" id="IPR051712">
    <property type="entry name" value="ARTD-AVP"/>
</dbReference>
<feature type="domain" description="WWE" evidence="7">
    <location>
        <begin position="207"/>
        <end position="294"/>
    </location>
</feature>
<dbReference type="PANTHER" id="PTHR45740:SF14">
    <property type="entry name" value="NOVEL PROTEIN"/>
    <property type="match status" value="1"/>
</dbReference>
<comment type="subcellular location">
    <subcellularLocation>
        <location evidence="1">Nucleus</location>
    </subcellularLocation>
</comment>
<evidence type="ECO:0000256" key="5">
    <source>
        <dbReference type="SAM" id="MobiDB-lite"/>
    </source>
</evidence>
<dbReference type="PROSITE" id="PS50103">
    <property type="entry name" value="ZF_C3H1"/>
    <property type="match status" value="1"/>
</dbReference>